<feature type="region of interest" description="Disordered" evidence="1">
    <location>
        <begin position="21"/>
        <end position="65"/>
    </location>
</feature>
<dbReference type="AlphaFoldDB" id="A0A4Y2VTL3"/>
<sequence length="158" mass="18471">MTRYCRDRRRVFTEARLRRQPDQSQRWDSVSDFGRDPESNYQRYRSASPYPRRDPQCLQSRSPARRSPIRSIAMNGHIVNALVDSRADYSVVSEQLRIRLRTPMFSERNPILRTACGNLVEAIRICMLQVDLNGVGLRMKWNGLSNFWHSSSAVMTSY</sequence>
<proteinExistence type="predicted"/>
<evidence type="ECO:0000256" key="1">
    <source>
        <dbReference type="SAM" id="MobiDB-lite"/>
    </source>
</evidence>
<gene>
    <name evidence="2" type="ORF">AVEN_23826_1</name>
</gene>
<comment type="caution">
    <text evidence="2">The sequence shown here is derived from an EMBL/GenBank/DDBJ whole genome shotgun (WGS) entry which is preliminary data.</text>
</comment>
<organism evidence="2 3">
    <name type="scientific">Araneus ventricosus</name>
    <name type="common">Orbweaver spider</name>
    <name type="synonym">Epeira ventricosa</name>
    <dbReference type="NCBI Taxonomy" id="182803"/>
    <lineage>
        <taxon>Eukaryota</taxon>
        <taxon>Metazoa</taxon>
        <taxon>Ecdysozoa</taxon>
        <taxon>Arthropoda</taxon>
        <taxon>Chelicerata</taxon>
        <taxon>Arachnida</taxon>
        <taxon>Araneae</taxon>
        <taxon>Araneomorphae</taxon>
        <taxon>Entelegynae</taxon>
        <taxon>Araneoidea</taxon>
        <taxon>Araneidae</taxon>
        <taxon>Araneus</taxon>
    </lineage>
</organism>
<dbReference type="EMBL" id="BGPR01051267">
    <property type="protein sequence ID" value="GBO28235.1"/>
    <property type="molecule type" value="Genomic_DNA"/>
</dbReference>
<evidence type="ECO:0000313" key="2">
    <source>
        <dbReference type="EMBL" id="GBO28235.1"/>
    </source>
</evidence>
<evidence type="ECO:0008006" key="4">
    <source>
        <dbReference type="Google" id="ProtNLM"/>
    </source>
</evidence>
<protein>
    <recommendedName>
        <fullName evidence="4">Peptidase A2 domain-containing protein</fullName>
    </recommendedName>
</protein>
<dbReference type="InterPro" id="IPR021109">
    <property type="entry name" value="Peptidase_aspartic_dom_sf"/>
</dbReference>
<accession>A0A4Y2VTL3</accession>
<name>A0A4Y2VTL3_ARAVE</name>
<keyword evidence="3" id="KW-1185">Reference proteome</keyword>
<evidence type="ECO:0000313" key="3">
    <source>
        <dbReference type="Proteomes" id="UP000499080"/>
    </source>
</evidence>
<dbReference type="Proteomes" id="UP000499080">
    <property type="component" value="Unassembled WGS sequence"/>
</dbReference>
<dbReference type="SUPFAM" id="SSF50630">
    <property type="entry name" value="Acid proteases"/>
    <property type="match status" value="1"/>
</dbReference>
<reference evidence="2 3" key="1">
    <citation type="journal article" date="2019" name="Sci. Rep.">
        <title>Orb-weaving spider Araneus ventricosus genome elucidates the spidroin gene catalogue.</title>
        <authorList>
            <person name="Kono N."/>
            <person name="Nakamura H."/>
            <person name="Ohtoshi R."/>
            <person name="Moran D.A.P."/>
            <person name="Shinohara A."/>
            <person name="Yoshida Y."/>
            <person name="Fujiwara M."/>
            <person name="Mori M."/>
            <person name="Tomita M."/>
            <person name="Arakawa K."/>
        </authorList>
    </citation>
    <scope>NUCLEOTIDE SEQUENCE [LARGE SCALE GENOMIC DNA]</scope>
</reference>